<dbReference type="RefSeq" id="WP_125965938.1">
    <property type="nucleotide sequence ID" value="NZ_CBFHCE010000047.1"/>
</dbReference>
<keyword evidence="2" id="KW-1185">Reference proteome</keyword>
<accession>A0ABY0A2G3</accession>
<dbReference type="Proteomes" id="UP000271137">
    <property type="component" value="Unassembled WGS sequence"/>
</dbReference>
<sequence length="59" mass="6456">MTDETAYVLVLITGTNESDHFDISVAPGNSRDFREQFGDEVAKRFAGIGIEFADAKSTD</sequence>
<reference evidence="1 2" key="1">
    <citation type="submission" date="2018-12" db="EMBL/GenBank/DDBJ databases">
        <title>The genome sequences of strain 502.</title>
        <authorList>
            <person name="Gao J."/>
            <person name="Sun J."/>
        </authorList>
    </citation>
    <scope>NUCLEOTIDE SEQUENCE [LARGE SCALE GENOMIC DNA]</scope>
    <source>
        <strain evidence="1 2">502</strain>
    </source>
</reference>
<name>A0ABY0A2G3_9BURK</name>
<dbReference type="EMBL" id="RXFQ01000012">
    <property type="protein sequence ID" value="RSZ32834.1"/>
    <property type="molecule type" value="Genomic_DNA"/>
</dbReference>
<proteinExistence type="predicted"/>
<gene>
    <name evidence="1" type="ORF">EJO66_20495</name>
</gene>
<evidence type="ECO:0000313" key="2">
    <source>
        <dbReference type="Proteomes" id="UP000271137"/>
    </source>
</evidence>
<protein>
    <recommendedName>
        <fullName evidence="3">Tautomerase-like protein</fullName>
    </recommendedName>
</protein>
<evidence type="ECO:0000313" key="1">
    <source>
        <dbReference type="EMBL" id="RSZ32834.1"/>
    </source>
</evidence>
<organism evidence="1 2">
    <name type="scientific">Variovorax beijingensis</name>
    <dbReference type="NCBI Taxonomy" id="2496117"/>
    <lineage>
        <taxon>Bacteria</taxon>
        <taxon>Pseudomonadati</taxon>
        <taxon>Pseudomonadota</taxon>
        <taxon>Betaproteobacteria</taxon>
        <taxon>Burkholderiales</taxon>
        <taxon>Comamonadaceae</taxon>
        <taxon>Variovorax</taxon>
    </lineage>
</organism>
<comment type="caution">
    <text evidence="1">The sequence shown here is derived from an EMBL/GenBank/DDBJ whole genome shotgun (WGS) entry which is preliminary data.</text>
</comment>
<evidence type="ECO:0008006" key="3">
    <source>
        <dbReference type="Google" id="ProtNLM"/>
    </source>
</evidence>